<dbReference type="InterPro" id="IPR035896">
    <property type="entry name" value="AN1-like_Znf"/>
</dbReference>
<keyword evidence="2" id="KW-0479">Metal-binding</keyword>
<comment type="caution">
    <text evidence="9">The sequence shown here is derived from an EMBL/GenBank/DDBJ whole genome shotgun (WGS) entry which is preliminary data.</text>
</comment>
<sequence>MAEEQKWQEASNHVLCNNNCGFFGSPTTLNLCSKCYKDHCLKERQISTAKIAVEKSLTHQFDSSPPESFTSSASAAATGVSSPPESSILKATVTDLAVPSTAVAPPVHQFETSPPESSSSASAVLSSPVVTDIIPDRSIPKTTVTDLAVPCTAVAPQQRNRCGSCRKRVGLTGFTCRCGATFCGTHRYPEKHECSFDFKTVGKEAIAKANPVVKAVKLERI</sequence>
<evidence type="ECO:0000313" key="10">
    <source>
        <dbReference type="Proteomes" id="UP001408789"/>
    </source>
</evidence>
<dbReference type="Gene3D" id="1.20.5.4770">
    <property type="match status" value="1"/>
</dbReference>
<evidence type="ECO:0000256" key="5">
    <source>
        <dbReference type="PROSITE-ProRule" id="PRU00449"/>
    </source>
</evidence>
<evidence type="ECO:0000256" key="6">
    <source>
        <dbReference type="SAM" id="MobiDB-lite"/>
    </source>
</evidence>
<dbReference type="FunFam" id="4.10.1110.10:FF:000001">
    <property type="entry name" value="Zinc finger AN1-type containing 6"/>
    <property type="match status" value="1"/>
</dbReference>
<keyword evidence="3 5" id="KW-0863">Zinc-finger</keyword>
<feature type="domain" description="A20-type" evidence="7">
    <location>
        <begin position="10"/>
        <end position="44"/>
    </location>
</feature>
<organism evidence="9 10">
    <name type="scientific">Deinandra increscens subsp. villosa</name>
    <dbReference type="NCBI Taxonomy" id="3103831"/>
    <lineage>
        <taxon>Eukaryota</taxon>
        <taxon>Viridiplantae</taxon>
        <taxon>Streptophyta</taxon>
        <taxon>Embryophyta</taxon>
        <taxon>Tracheophyta</taxon>
        <taxon>Spermatophyta</taxon>
        <taxon>Magnoliopsida</taxon>
        <taxon>eudicotyledons</taxon>
        <taxon>Gunneridae</taxon>
        <taxon>Pentapetalae</taxon>
        <taxon>asterids</taxon>
        <taxon>campanulids</taxon>
        <taxon>Asterales</taxon>
        <taxon>Asteraceae</taxon>
        <taxon>Asteroideae</taxon>
        <taxon>Heliantheae alliance</taxon>
        <taxon>Madieae</taxon>
        <taxon>Madiinae</taxon>
        <taxon>Deinandra</taxon>
    </lineage>
</organism>
<keyword evidence="4" id="KW-0862">Zinc</keyword>
<gene>
    <name evidence="9" type="ORF">SSX86_017898</name>
</gene>
<dbReference type="PROSITE" id="PS51036">
    <property type="entry name" value="ZF_A20"/>
    <property type="match status" value="1"/>
</dbReference>
<dbReference type="GO" id="GO:0003677">
    <property type="term" value="F:DNA binding"/>
    <property type="evidence" value="ECO:0007669"/>
    <property type="project" value="InterPro"/>
</dbReference>
<accession>A0AAP0CXQ4</accession>
<dbReference type="InterPro" id="IPR000058">
    <property type="entry name" value="Znf_AN1"/>
</dbReference>
<reference evidence="9 10" key="1">
    <citation type="submission" date="2024-04" db="EMBL/GenBank/DDBJ databases">
        <title>The reference genome of an endangered Asteraceae, Deinandra increscens subsp. villosa, native to the Central Coast of California.</title>
        <authorList>
            <person name="Guilliams M."/>
            <person name="Hasenstab-Lehman K."/>
            <person name="Meyer R."/>
            <person name="Mcevoy S."/>
        </authorList>
    </citation>
    <scope>NUCLEOTIDE SEQUENCE [LARGE SCALE GENOMIC DNA]</scope>
    <source>
        <tissue evidence="9">Leaf</tissue>
    </source>
</reference>
<evidence type="ECO:0000256" key="4">
    <source>
        <dbReference type="ARBA" id="ARBA00022833"/>
    </source>
</evidence>
<evidence type="ECO:0000259" key="8">
    <source>
        <dbReference type="PROSITE" id="PS51039"/>
    </source>
</evidence>
<dbReference type="GO" id="GO:0008270">
    <property type="term" value="F:zinc ion binding"/>
    <property type="evidence" value="ECO:0007669"/>
    <property type="project" value="UniProtKB-KW"/>
</dbReference>
<proteinExistence type="predicted"/>
<dbReference type="Gene3D" id="4.10.1110.10">
    <property type="entry name" value="AN1-like Zinc finger"/>
    <property type="match status" value="1"/>
</dbReference>
<dbReference type="PANTHER" id="PTHR10634">
    <property type="entry name" value="AN1-TYPE ZINC FINGER PROTEIN"/>
    <property type="match status" value="1"/>
</dbReference>
<dbReference type="InterPro" id="IPR002653">
    <property type="entry name" value="Znf_A20"/>
</dbReference>
<evidence type="ECO:0000256" key="2">
    <source>
        <dbReference type="ARBA" id="ARBA00022723"/>
    </source>
</evidence>
<evidence type="ECO:0000256" key="3">
    <source>
        <dbReference type="ARBA" id="ARBA00022771"/>
    </source>
</evidence>
<feature type="region of interest" description="Disordered" evidence="6">
    <location>
        <begin position="62"/>
        <end position="85"/>
    </location>
</feature>
<keyword evidence="10" id="KW-1185">Reference proteome</keyword>
<dbReference type="SUPFAM" id="SSF118310">
    <property type="entry name" value="AN1-like Zinc finger"/>
    <property type="match status" value="1"/>
</dbReference>
<name>A0AAP0CXQ4_9ASTR</name>
<protein>
    <recommendedName>
        <fullName evidence="11">Zinc finger A20 and AN1 domain-containing stress-associated protein 4</fullName>
    </recommendedName>
</protein>
<evidence type="ECO:0000259" key="7">
    <source>
        <dbReference type="PROSITE" id="PS51036"/>
    </source>
</evidence>
<feature type="compositionally biased region" description="Low complexity" evidence="6">
    <location>
        <begin position="63"/>
        <end position="84"/>
    </location>
</feature>
<dbReference type="PROSITE" id="PS51039">
    <property type="entry name" value="ZF_AN1"/>
    <property type="match status" value="1"/>
</dbReference>
<dbReference type="SUPFAM" id="SSF57716">
    <property type="entry name" value="Glucocorticoid receptor-like (DNA-binding domain)"/>
    <property type="match status" value="1"/>
</dbReference>
<dbReference type="SMART" id="SM00259">
    <property type="entry name" value="ZnF_A20"/>
    <property type="match status" value="1"/>
</dbReference>
<evidence type="ECO:0000313" key="9">
    <source>
        <dbReference type="EMBL" id="KAK9064026.1"/>
    </source>
</evidence>
<dbReference type="Pfam" id="PF01754">
    <property type="entry name" value="zf-A20"/>
    <property type="match status" value="1"/>
</dbReference>
<dbReference type="EMBL" id="JBCNJP010000018">
    <property type="protein sequence ID" value="KAK9064026.1"/>
    <property type="molecule type" value="Genomic_DNA"/>
</dbReference>
<evidence type="ECO:0000256" key="1">
    <source>
        <dbReference type="ARBA" id="ARBA00003732"/>
    </source>
</evidence>
<dbReference type="Proteomes" id="UP001408789">
    <property type="component" value="Unassembled WGS sequence"/>
</dbReference>
<dbReference type="Pfam" id="PF01428">
    <property type="entry name" value="zf-AN1"/>
    <property type="match status" value="1"/>
</dbReference>
<comment type="function">
    <text evidence="1">May be involved in environmental stress response.</text>
</comment>
<feature type="domain" description="AN1-type" evidence="8">
    <location>
        <begin position="156"/>
        <end position="202"/>
    </location>
</feature>
<dbReference type="PANTHER" id="PTHR10634:SF67">
    <property type="entry name" value="AN1-TYPE ZINC FINGER PROTEIN 3"/>
    <property type="match status" value="1"/>
</dbReference>
<evidence type="ECO:0008006" key="11">
    <source>
        <dbReference type="Google" id="ProtNLM"/>
    </source>
</evidence>
<dbReference type="InterPro" id="IPR050652">
    <property type="entry name" value="AN1_A20_ZnFinger"/>
</dbReference>
<dbReference type="SMART" id="SM00154">
    <property type="entry name" value="ZnF_AN1"/>
    <property type="match status" value="1"/>
</dbReference>
<dbReference type="AlphaFoldDB" id="A0AAP0CXQ4"/>